<proteinExistence type="predicted"/>
<dbReference type="KEGG" id="fat:DVK85_01000"/>
<evidence type="ECO:0000313" key="2">
    <source>
        <dbReference type="Proteomes" id="UP000253951"/>
    </source>
</evidence>
<gene>
    <name evidence="1" type="ORF">DVK85_01000</name>
</gene>
<keyword evidence="2" id="KW-1185">Reference proteome</keyword>
<dbReference type="EMBL" id="CP031188">
    <property type="protein sequence ID" value="AXG72883.1"/>
    <property type="molecule type" value="Genomic_DNA"/>
</dbReference>
<reference evidence="1 2" key="1">
    <citation type="submission" date="2018-07" db="EMBL/GenBank/DDBJ databases">
        <title>Complete genome sequence of Flavobacterium arcticum type strain SM1502T.</title>
        <authorList>
            <person name="Li Y."/>
            <person name="Li D.-D."/>
        </authorList>
    </citation>
    <scope>NUCLEOTIDE SEQUENCE [LARGE SCALE GENOMIC DNA]</scope>
    <source>
        <strain evidence="1 2">SM1502</strain>
    </source>
</reference>
<dbReference type="AlphaFoldDB" id="A0A345H8H3"/>
<dbReference type="RefSeq" id="WP_114676646.1">
    <property type="nucleotide sequence ID" value="NZ_CP031188.1"/>
</dbReference>
<accession>A0A345H8H3</accession>
<dbReference type="Proteomes" id="UP000253951">
    <property type="component" value="Chromosome"/>
</dbReference>
<dbReference type="SUPFAM" id="SSF47226">
    <property type="entry name" value="Histidine-containing phosphotransfer domain, HPT domain"/>
    <property type="match status" value="1"/>
</dbReference>
<dbReference type="OrthoDB" id="1441381at2"/>
<evidence type="ECO:0000313" key="1">
    <source>
        <dbReference type="EMBL" id="AXG72883.1"/>
    </source>
</evidence>
<dbReference type="InterPro" id="IPR036641">
    <property type="entry name" value="HPT_dom_sf"/>
</dbReference>
<dbReference type="Gene3D" id="1.20.120.160">
    <property type="entry name" value="HPT domain"/>
    <property type="match status" value="1"/>
</dbReference>
<sequence>MEQPNLNYINELAGDDVAFKAKLCATVKKELPLEIAEYQNEIENGNYIEAANLVHKLKHKISVMGMEKSYYLAEEFENNLKNHSAQLQSDFENILLIMQNFANGL</sequence>
<organism evidence="1 2">
    <name type="scientific">Flavobacterium arcticum</name>
    <dbReference type="NCBI Taxonomy" id="1784713"/>
    <lineage>
        <taxon>Bacteria</taxon>
        <taxon>Pseudomonadati</taxon>
        <taxon>Bacteroidota</taxon>
        <taxon>Flavobacteriia</taxon>
        <taxon>Flavobacteriales</taxon>
        <taxon>Flavobacteriaceae</taxon>
        <taxon>Flavobacterium</taxon>
    </lineage>
</organism>
<dbReference type="GO" id="GO:0000160">
    <property type="term" value="P:phosphorelay signal transduction system"/>
    <property type="evidence" value="ECO:0007669"/>
    <property type="project" value="InterPro"/>
</dbReference>
<protein>
    <submittedName>
        <fullName evidence="1">Hpt domain-containing protein</fullName>
    </submittedName>
</protein>
<name>A0A345H8H3_9FLAO</name>